<dbReference type="CDD" id="cd12087">
    <property type="entry name" value="TM_EGFR-like"/>
    <property type="match status" value="1"/>
</dbReference>
<evidence type="ECO:0000256" key="1">
    <source>
        <dbReference type="SAM" id="Phobius"/>
    </source>
</evidence>
<feature type="transmembrane region" description="Helical" evidence="1">
    <location>
        <begin position="162"/>
        <end position="185"/>
    </location>
</feature>
<accession>A5CCE2</accession>
<dbReference type="Proteomes" id="UP000001565">
    <property type="component" value="Chromosome"/>
</dbReference>
<dbReference type="EMBL" id="AM494475">
    <property type="protein sequence ID" value="CAM79341.1"/>
    <property type="molecule type" value="Genomic_DNA"/>
</dbReference>
<keyword evidence="1" id="KW-1133">Transmembrane helix</keyword>
<protein>
    <submittedName>
        <fullName evidence="2">Uncharacterized protein</fullName>
    </submittedName>
</protein>
<evidence type="ECO:0000313" key="3">
    <source>
        <dbReference type="Proteomes" id="UP000001565"/>
    </source>
</evidence>
<gene>
    <name evidence="2" type="ordered locus">OTBS_0275</name>
</gene>
<sequence>MITMKDIYSAVVSMVNNVTSNSTFSHVKACLLSPRAIELFIKTTNNATKYYEICKSIFIYYPLEDLYNYKGVKVLHQVKNCGKQICLDYASLTVPGNLTSGINGKDIVITGLFNNIRDNNNLYDRLQKSSKGVCKIIADCDIDLIVKNINMMDDSDNENTTAVVAGTVAGIAVGVIVTSLIGWFFCRRSKKNDCVVVKQYTDENSNPTNFDEKVTNDTNYDDNTEHMYEEPYGATRAETIVEMSV</sequence>
<name>A5CCE2_ORITB</name>
<proteinExistence type="predicted"/>
<keyword evidence="1" id="KW-0472">Membrane</keyword>
<dbReference type="HOGENOM" id="CLU_1132720_0_0_5"/>
<reference evidence="2 3" key="1">
    <citation type="journal article" date="2007" name="Proc. Natl. Acad. Sci. U.S.A.">
        <title>The Orientia tsutsugamushi genome reveals massive proliferation of conjugative type IV secretion system and host-cell interaction genes.</title>
        <authorList>
            <person name="Cho N.-H."/>
            <person name="Kim H.-R."/>
            <person name="Lee J.-H."/>
            <person name="Kim S.-Y."/>
            <person name="Kim J."/>
            <person name="Cha S."/>
            <person name="Kim S.-Y."/>
            <person name="Darby A.C."/>
            <person name="Fuxelius H.-H."/>
            <person name="Yin J."/>
            <person name="Kim J.H."/>
            <person name="Kim J."/>
            <person name="Lee S.J."/>
            <person name="Koh Y.-S."/>
            <person name="Jang W.-J."/>
            <person name="Park K.-H."/>
            <person name="Andersson S.G.E."/>
            <person name="Choi M.-S."/>
            <person name="Kim I.-S."/>
        </authorList>
    </citation>
    <scope>NUCLEOTIDE SEQUENCE [LARGE SCALE GENOMIC DNA]</scope>
    <source>
        <strain evidence="2 3">Boryong</strain>
    </source>
</reference>
<organism evidence="2 3">
    <name type="scientific">Orientia tsutsugamushi (strain Boryong)</name>
    <name type="common">Rickettsia tsutsugamushi</name>
    <dbReference type="NCBI Taxonomy" id="357244"/>
    <lineage>
        <taxon>Bacteria</taxon>
        <taxon>Pseudomonadati</taxon>
        <taxon>Pseudomonadota</taxon>
        <taxon>Alphaproteobacteria</taxon>
        <taxon>Rickettsiales</taxon>
        <taxon>Rickettsiaceae</taxon>
        <taxon>Rickettsieae</taxon>
        <taxon>Orientia</taxon>
    </lineage>
</organism>
<evidence type="ECO:0000313" key="2">
    <source>
        <dbReference type="EMBL" id="CAM79341.1"/>
    </source>
</evidence>
<dbReference type="KEGG" id="ots:OTBS_0275"/>
<keyword evidence="1" id="KW-0812">Transmembrane</keyword>
<dbReference type="AlphaFoldDB" id="A5CCE2"/>